<dbReference type="WBParaSite" id="SBAD_0001314801-mRNA-1">
    <property type="protein sequence ID" value="SBAD_0001314801-mRNA-1"/>
    <property type="gene ID" value="SBAD_0001314801"/>
</dbReference>
<name>A0A183JA40_9BILA</name>
<proteinExistence type="predicted"/>
<dbReference type="EMBL" id="UZAM01018650">
    <property type="protein sequence ID" value="VDP51449.1"/>
    <property type="molecule type" value="Genomic_DNA"/>
</dbReference>
<sequence>MESARMKDDGSRLRPVYSQKRTCESLSILRRRSVDCAIGTLARIHGGTWHAAFGATVIGRQLGHMVMAVDKRSSTCKYDRRLLDDARARWTQIVCLSFVRRVVVSDEYFVAREATKNACRGCLLLVHPSIDRARKATACGVGG</sequence>
<gene>
    <name evidence="1" type="ORF">SBAD_LOCUS12738</name>
</gene>
<evidence type="ECO:0000313" key="2">
    <source>
        <dbReference type="Proteomes" id="UP000270296"/>
    </source>
</evidence>
<evidence type="ECO:0000313" key="3">
    <source>
        <dbReference type="WBParaSite" id="SBAD_0001314801-mRNA-1"/>
    </source>
</evidence>
<reference evidence="3" key="1">
    <citation type="submission" date="2016-06" db="UniProtKB">
        <authorList>
            <consortium name="WormBaseParasite"/>
        </authorList>
    </citation>
    <scope>IDENTIFICATION</scope>
</reference>
<dbReference type="Proteomes" id="UP000270296">
    <property type="component" value="Unassembled WGS sequence"/>
</dbReference>
<organism evidence="3">
    <name type="scientific">Soboliphyme baturini</name>
    <dbReference type="NCBI Taxonomy" id="241478"/>
    <lineage>
        <taxon>Eukaryota</taxon>
        <taxon>Metazoa</taxon>
        <taxon>Ecdysozoa</taxon>
        <taxon>Nematoda</taxon>
        <taxon>Enoplea</taxon>
        <taxon>Dorylaimia</taxon>
        <taxon>Dioctophymatida</taxon>
        <taxon>Dioctophymatoidea</taxon>
        <taxon>Soboliphymatidae</taxon>
        <taxon>Soboliphyme</taxon>
    </lineage>
</organism>
<evidence type="ECO:0000313" key="1">
    <source>
        <dbReference type="EMBL" id="VDP51449.1"/>
    </source>
</evidence>
<dbReference type="AlphaFoldDB" id="A0A183JA40"/>
<protein>
    <submittedName>
        <fullName evidence="3">Transposase</fullName>
    </submittedName>
</protein>
<accession>A0A183JA40</accession>
<keyword evidence="2" id="KW-1185">Reference proteome</keyword>
<reference evidence="1 2" key="2">
    <citation type="submission" date="2018-11" db="EMBL/GenBank/DDBJ databases">
        <authorList>
            <consortium name="Pathogen Informatics"/>
        </authorList>
    </citation>
    <scope>NUCLEOTIDE SEQUENCE [LARGE SCALE GENOMIC DNA]</scope>
</reference>